<feature type="domain" description="PAC" evidence="3">
    <location>
        <begin position="459"/>
        <end position="514"/>
    </location>
</feature>
<evidence type="ECO:0000259" key="2">
    <source>
        <dbReference type="PROSITE" id="PS50112"/>
    </source>
</evidence>
<dbReference type="InterPro" id="IPR035965">
    <property type="entry name" value="PAS-like_dom_sf"/>
</dbReference>
<dbReference type="InterPro" id="IPR000014">
    <property type="entry name" value="PAS"/>
</dbReference>
<sequence length="708" mass="76763">MPNPAPSPTPPAPVRRPPRRALWFMLLLMLSIVAAVAGVSRFVLRSADKSIRADLEQTLAARAGTQATRLAVWYGALYDQTATLADSDVVRLFASEADANRYDASALLRMSQSGADEDNLAFRPDADELDGQTRLGGQSPLMRRQFEDFLSRRPLTSAALFNSRGEMFLTANVSGPGAVPAAASPLLTETARQVAATGVPRVLPARLDAAHRLVMDMALPVFAPLYVDASGTKGVGALVVGVDLSSRLQAPARPAEPDKSARDPGRLLQIAPDGVEELTVGSAPVPLPGWNPDATGGISLAARSLPGEQEQVYSLALPVPGTPLLAEQDVPVGVADARYHAFRRSVLLSAALLTVVAALLLVMLWWWLLGRRERAVAAELRDLYETVTRQNRIIDGVNTTMEDGIALSDRNGRFQYANQAFATLAGETPSALLDKNCSSLSRPDVSRSVQAHTEAVQRADAPLTFTENLEVDGQCRRYQVACSPFRNERGDMIGVVSVYRDITELLAAQERARHMVSQTVHVFVRAIEAVDPYLRGQSARTGELAAALAEQMNMPEHDETLRTAANLSQIGMIQLPRELLTKTGMLTPEERSRLEKHVDYARDALEGIDFGMPVLEAITQMHERLDGSGYPRRLHGDAIGMDGRILAVAGTFCAMLRPRSYRQARNVGEALAILSVTPYRYDPRVVDALRAYLDTPGGRAFLDGLIAA</sequence>
<comment type="caution">
    <text evidence="5">The sequence shown here is derived from an EMBL/GenBank/DDBJ whole genome shotgun (WGS) entry which is preliminary data.</text>
</comment>
<dbReference type="InterPro" id="IPR003607">
    <property type="entry name" value="HD/PDEase_dom"/>
</dbReference>
<dbReference type="Pfam" id="PF08448">
    <property type="entry name" value="PAS_4"/>
    <property type="match status" value="1"/>
</dbReference>
<dbReference type="Gene3D" id="1.10.3210.10">
    <property type="entry name" value="Hypothetical protein af1432"/>
    <property type="match status" value="1"/>
</dbReference>
<dbReference type="NCBIfam" id="TIGR00229">
    <property type="entry name" value="sensory_box"/>
    <property type="match status" value="1"/>
</dbReference>
<dbReference type="PROSITE" id="PS51832">
    <property type="entry name" value="HD_GYP"/>
    <property type="match status" value="1"/>
</dbReference>
<gene>
    <name evidence="5" type="ORF">H9962_09410</name>
</gene>
<evidence type="ECO:0000313" key="5">
    <source>
        <dbReference type="EMBL" id="HJA09386.1"/>
    </source>
</evidence>
<evidence type="ECO:0000256" key="1">
    <source>
        <dbReference type="SAM" id="Phobius"/>
    </source>
</evidence>
<dbReference type="InterPro" id="IPR013656">
    <property type="entry name" value="PAS_4"/>
</dbReference>
<dbReference type="InterPro" id="IPR000700">
    <property type="entry name" value="PAS-assoc_C"/>
</dbReference>
<evidence type="ECO:0000259" key="3">
    <source>
        <dbReference type="PROSITE" id="PS50113"/>
    </source>
</evidence>
<dbReference type="EMBL" id="DXAN01000029">
    <property type="protein sequence ID" value="HJA09386.1"/>
    <property type="molecule type" value="Genomic_DNA"/>
</dbReference>
<dbReference type="AlphaFoldDB" id="A0A9D2HFU6"/>
<dbReference type="SUPFAM" id="SSF55785">
    <property type="entry name" value="PYP-like sensor domain (PAS domain)"/>
    <property type="match status" value="1"/>
</dbReference>
<dbReference type="PROSITE" id="PS50113">
    <property type="entry name" value="PAC"/>
    <property type="match status" value="1"/>
</dbReference>
<dbReference type="Gene3D" id="3.30.450.20">
    <property type="entry name" value="PAS domain"/>
    <property type="match status" value="1"/>
</dbReference>
<feature type="domain" description="PAS" evidence="2">
    <location>
        <begin position="389"/>
        <end position="460"/>
    </location>
</feature>
<proteinExistence type="predicted"/>
<dbReference type="InterPro" id="IPR037522">
    <property type="entry name" value="HD_GYP_dom"/>
</dbReference>
<evidence type="ECO:0000313" key="6">
    <source>
        <dbReference type="Proteomes" id="UP000824225"/>
    </source>
</evidence>
<reference evidence="5" key="1">
    <citation type="journal article" date="2021" name="PeerJ">
        <title>Extensive microbial diversity within the chicken gut microbiome revealed by metagenomics and culture.</title>
        <authorList>
            <person name="Gilroy R."/>
            <person name="Ravi A."/>
            <person name="Getino M."/>
            <person name="Pursley I."/>
            <person name="Horton D.L."/>
            <person name="Alikhan N.F."/>
            <person name="Baker D."/>
            <person name="Gharbi K."/>
            <person name="Hall N."/>
            <person name="Watson M."/>
            <person name="Adriaenssens E.M."/>
            <person name="Foster-Nyarko E."/>
            <person name="Jarju S."/>
            <person name="Secka A."/>
            <person name="Antonio M."/>
            <person name="Oren A."/>
            <person name="Chaudhuri R.R."/>
            <person name="La Ragione R."/>
            <person name="Hildebrand F."/>
            <person name="Pallen M.J."/>
        </authorList>
    </citation>
    <scope>NUCLEOTIDE SEQUENCE</scope>
    <source>
        <strain evidence="5">CHK186-16707</strain>
    </source>
</reference>
<accession>A0A9D2HFU6</accession>
<evidence type="ECO:0000259" key="4">
    <source>
        <dbReference type="PROSITE" id="PS51832"/>
    </source>
</evidence>
<feature type="domain" description="HD-GYP" evidence="4">
    <location>
        <begin position="512"/>
        <end position="705"/>
    </location>
</feature>
<keyword evidence="1" id="KW-0472">Membrane</keyword>
<dbReference type="Proteomes" id="UP000824225">
    <property type="component" value="Unassembled WGS sequence"/>
</dbReference>
<feature type="transmembrane region" description="Helical" evidence="1">
    <location>
        <begin position="20"/>
        <end position="44"/>
    </location>
</feature>
<dbReference type="SUPFAM" id="SSF109604">
    <property type="entry name" value="HD-domain/PDEase-like"/>
    <property type="match status" value="1"/>
</dbReference>
<dbReference type="Pfam" id="PF13487">
    <property type="entry name" value="HD_5"/>
    <property type="match status" value="1"/>
</dbReference>
<name>A0A9D2HFU6_9BACT</name>
<dbReference type="SMART" id="SM00091">
    <property type="entry name" value="PAS"/>
    <property type="match status" value="1"/>
</dbReference>
<dbReference type="PANTHER" id="PTHR43155:SF2">
    <property type="entry name" value="CYCLIC DI-GMP PHOSPHODIESTERASE PA4108"/>
    <property type="match status" value="1"/>
</dbReference>
<organism evidence="5 6">
    <name type="scientific">Candidatus Mailhella merdigallinarum</name>
    <dbReference type="NCBI Taxonomy" id="2838658"/>
    <lineage>
        <taxon>Bacteria</taxon>
        <taxon>Pseudomonadati</taxon>
        <taxon>Thermodesulfobacteriota</taxon>
        <taxon>Desulfovibrionia</taxon>
        <taxon>Desulfovibrionales</taxon>
        <taxon>Desulfovibrionaceae</taxon>
        <taxon>Mailhella</taxon>
    </lineage>
</organism>
<dbReference type="CDD" id="cd00077">
    <property type="entry name" value="HDc"/>
    <property type="match status" value="1"/>
</dbReference>
<dbReference type="PROSITE" id="PS50112">
    <property type="entry name" value="PAS"/>
    <property type="match status" value="1"/>
</dbReference>
<dbReference type="CDD" id="cd00130">
    <property type="entry name" value="PAS"/>
    <property type="match status" value="1"/>
</dbReference>
<keyword evidence="1" id="KW-1133">Transmembrane helix</keyword>
<dbReference type="PANTHER" id="PTHR43155">
    <property type="entry name" value="CYCLIC DI-GMP PHOSPHODIESTERASE PA4108-RELATED"/>
    <property type="match status" value="1"/>
</dbReference>
<feature type="transmembrane region" description="Helical" evidence="1">
    <location>
        <begin position="346"/>
        <end position="368"/>
    </location>
</feature>
<reference evidence="5" key="2">
    <citation type="submission" date="2021-04" db="EMBL/GenBank/DDBJ databases">
        <authorList>
            <person name="Gilroy R."/>
        </authorList>
    </citation>
    <scope>NUCLEOTIDE SEQUENCE</scope>
    <source>
        <strain evidence="5">CHK186-16707</strain>
    </source>
</reference>
<keyword evidence="1" id="KW-0812">Transmembrane</keyword>
<protein>
    <submittedName>
        <fullName evidence="5">PAS domain-containing protein</fullName>
    </submittedName>
</protein>